<dbReference type="InterPro" id="IPR035093">
    <property type="entry name" value="RelE/ParE_toxin_dom_sf"/>
</dbReference>
<proteinExistence type="predicted"/>
<evidence type="ECO:0000313" key="3">
    <source>
        <dbReference type="Proteomes" id="UP001202248"/>
    </source>
</evidence>
<organism evidence="2 3">
    <name type="scientific">Niabella ginsengisoli</name>
    <dbReference type="NCBI Taxonomy" id="522298"/>
    <lineage>
        <taxon>Bacteria</taxon>
        <taxon>Pseudomonadati</taxon>
        <taxon>Bacteroidota</taxon>
        <taxon>Chitinophagia</taxon>
        <taxon>Chitinophagales</taxon>
        <taxon>Chitinophagaceae</taxon>
        <taxon>Niabella</taxon>
    </lineage>
</organism>
<dbReference type="Gene3D" id="3.30.2310.20">
    <property type="entry name" value="RelE-like"/>
    <property type="match status" value="1"/>
</dbReference>
<accession>A0ABS9SDZ4</accession>
<name>A0ABS9SDZ4_9BACT</name>
<reference evidence="2 3" key="1">
    <citation type="submission" date="2022-02" db="EMBL/GenBank/DDBJ databases">
        <authorList>
            <person name="Min J."/>
        </authorList>
    </citation>
    <scope>NUCLEOTIDE SEQUENCE [LARGE SCALE GENOMIC DNA]</scope>
    <source>
        <strain evidence="2 3">GR10-1</strain>
    </source>
</reference>
<sequence length="95" mass="11528">MIIDVEAQKQLREIYIYIRKSSLQNAEKVKNRILATIKELPKNPERHNPDKYRMKNEDGSYRAYEVYKYRIAYHVSAQEIRVIQIRHTSMKPKEY</sequence>
<gene>
    <name evidence="2" type="ORF">MKP09_00870</name>
</gene>
<dbReference type="SUPFAM" id="SSF143011">
    <property type="entry name" value="RelE-like"/>
    <property type="match status" value="1"/>
</dbReference>
<evidence type="ECO:0000313" key="2">
    <source>
        <dbReference type="EMBL" id="MCH5596582.1"/>
    </source>
</evidence>
<dbReference type="RefSeq" id="WP_240825766.1">
    <property type="nucleotide sequence ID" value="NZ_JAKWBL010000001.1"/>
</dbReference>
<dbReference type="Proteomes" id="UP001202248">
    <property type="component" value="Unassembled WGS sequence"/>
</dbReference>
<dbReference type="InterPro" id="IPR007712">
    <property type="entry name" value="RelE/ParE_toxin"/>
</dbReference>
<keyword evidence="1" id="KW-1277">Toxin-antitoxin system</keyword>
<protein>
    <submittedName>
        <fullName evidence="2">Type II toxin-antitoxin system RelE/ParE family toxin</fullName>
    </submittedName>
</protein>
<keyword evidence="3" id="KW-1185">Reference proteome</keyword>
<dbReference type="EMBL" id="JAKWBL010000001">
    <property type="protein sequence ID" value="MCH5596582.1"/>
    <property type="molecule type" value="Genomic_DNA"/>
</dbReference>
<comment type="caution">
    <text evidence="2">The sequence shown here is derived from an EMBL/GenBank/DDBJ whole genome shotgun (WGS) entry which is preliminary data.</text>
</comment>
<evidence type="ECO:0000256" key="1">
    <source>
        <dbReference type="ARBA" id="ARBA00022649"/>
    </source>
</evidence>
<dbReference type="Pfam" id="PF05016">
    <property type="entry name" value="ParE_toxin"/>
    <property type="match status" value="1"/>
</dbReference>